<accession>A0A183IGR3</accession>
<dbReference type="WBParaSite" id="SBAD_0000294301-mRNA-1">
    <property type="protein sequence ID" value="SBAD_0000294301-mRNA-1"/>
    <property type="gene ID" value="SBAD_0000294301"/>
</dbReference>
<reference evidence="3 4" key="2">
    <citation type="submission" date="2018-11" db="EMBL/GenBank/DDBJ databases">
        <authorList>
            <consortium name="Pathogen Informatics"/>
        </authorList>
    </citation>
    <scope>NUCLEOTIDE SEQUENCE [LARGE SCALE GENOMIC DNA]</scope>
</reference>
<reference evidence="5" key="1">
    <citation type="submission" date="2016-06" db="UniProtKB">
        <authorList>
            <consortium name="WormBaseParasite"/>
        </authorList>
    </citation>
    <scope>IDENTIFICATION</scope>
</reference>
<keyword evidence="4" id="KW-1185">Reference proteome</keyword>
<evidence type="ECO:0000313" key="3">
    <source>
        <dbReference type="EMBL" id="VDO99010.1"/>
    </source>
</evidence>
<keyword evidence="2" id="KW-0472">Membrane</keyword>
<name>A0A183IGR3_9BILA</name>
<proteinExistence type="predicted"/>
<gene>
    <name evidence="3" type="ORF">SBAD_LOCUS2808</name>
</gene>
<sequence>MASAGTRRSAENSTGGRDSPNLNKFGVPACRLTPMVIFTALALLGMVLVCIGACICGFLWHDLIPKVTIYYTVQDIRFRDNLNVPADRMSYQAAVTTARVTSTTEI</sequence>
<protein>
    <submittedName>
        <fullName evidence="5">Col_cuticle_N domain-containing protein</fullName>
    </submittedName>
</protein>
<dbReference type="EMBL" id="UZAM01007416">
    <property type="protein sequence ID" value="VDO99010.1"/>
    <property type="molecule type" value="Genomic_DNA"/>
</dbReference>
<feature type="region of interest" description="Disordered" evidence="1">
    <location>
        <begin position="1"/>
        <end position="24"/>
    </location>
</feature>
<organism evidence="5">
    <name type="scientific">Soboliphyme baturini</name>
    <dbReference type="NCBI Taxonomy" id="241478"/>
    <lineage>
        <taxon>Eukaryota</taxon>
        <taxon>Metazoa</taxon>
        <taxon>Ecdysozoa</taxon>
        <taxon>Nematoda</taxon>
        <taxon>Enoplea</taxon>
        <taxon>Dorylaimia</taxon>
        <taxon>Dioctophymatida</taxon>
        <taxon>Dioctophymatoidea</taxon>
        <taxon>Soboliphymatidae</taxon>
        <taxon>Soboliphyme</taxon>
    </lineage>
</organism>
<dbReference type="Proteomes" id="UP000270296">
    <property type="component" value="Unassembled WGS sequence"/>
</dbReference>
<feature type="compositionally biased region" description="Polar residues" evidence="1">
    <location>
        <begin position="11"/>
        <end position="22"/>
    </location>
</feature>
<evidence type="ECO:0000313" key="4">
    <source>
        <dbReference type="Proteomes" id="UP000270296"/>
    </source>
</evidence>
<feature type="transmembrane region" description="Helical" evidence="2">
    <location>
        <begin position="35"/>
        <end position="60"/>
    </location>
</feature>
<dbReference type="AlphaFoldDB" id="A0A183IGR3"/>
<evidence type="ECO:0000256" key="1">
    <source>
        <dbReference type="SAM" id="MobiDB-lite"/>
    </source>
</evidence>
<evidence type="ECO:0000256" key="2">
    <source>
        <dbReference type="SAM" id="Phobius"/>
    </source>
</evidence>
<evidence type="ECO:0000313" key="5">
    <source>
        <dbReference type="WBParaSite" id="SBAD_0000294301-mRNA-1"/>
    </source>
</evidence>
<keyword evidence="2" id="KW-0812">Transmembrane</keyword>
<dbReference type="OrthoDB" id="5917119at2759"/>
<keyword evidence="2" id="KW-1133">Transmembrane helix</keyword>